<dbReference type="GO" id="GO:0003723">
    <property type="term" value="F:RNA binding"/>
    <property type="evidence" value="ECO:0007669"/>
    <property type="project" value="UniProtKB-UniRule"/>
</dbReference>
<dbReference type="GO" id="GO:0016829">
    <property type="term" value="F:lyase activity"/>
    <property type="evidence" value="ECO:0007669"/>
    <property type="project" value="UniProtKB-KW"/>
</dbReference>
<evidence type="ECO:0000256" key="1">
    <source>
        <dbReference type="ARBA" id="ARBA00001936"/>
    </source>
</evidence>
<dbReference type="InterPro" id="IPR039787">
    <property type="entry name" value="ENDOU"/>
</dbReference>
<dbReference type="AlphaFoldDB" id="A0A8B8A3S1"/>
<dbReference type="PANTHER" id="PTHR12439">
    <property type="entry name" value="PLACENTAL PROTEIN 11-RELATED"/>
    <property type="match status" value="1"/>
</dbReference>
<dbReference type="GeneID" id="111099064"/>
<evidence type="ECO:0000256" key="9">
    <source>
        <dbReference type="ARBA" id="ARBA00023157"/>
    </source>
</evidence>
<name>A0A8B8A3S1_CRAVI</name>
<dbReference type="SUPFAM" id="SSF90188">
    <property type="entry name" value="Somatomedin B domain"/>
    <property type="match status" value="2"/>
</dbReference>
<sequence length="370" mass="40483">MSVLTMWTLVFLLCAVTSSVWADSCAGRCGAGLDPSKTCQCNTQCTTFGDCCGDYYALCTQQTCNGRCNAALDNTKPCQCNSACVNYGDCCPDYQSLCTGGGGGSPDITCDISCLANQLWDNDINRVQVWEYEVNHQGQTTTSSTSDEASQNLFTYLQEETVFQKPTYSTFLALLDNYTPSTSQTESQGAAEWVEIDAFLDAILATDVMNHLYNFLVEHGHVTDATSYREVLKELWFNLYARSSSGPINSSGFEHVMVGEIASKVSGFHNWIQFYLEEKKGAINYQGWVSRSQPLNIVAARFTWNGLSKAKGSFFVGVSPEFDLAIYTACALTRPNSGCSFTMAGTSLNIQTYDVAHKSGLQVATAYPNI</sequence>
<dbReference type="RefSeq" id="XP_022286122.1">
    <property type="nucleotide sequence ID" value="XM_022430414.1"/>
</dbReference>
<dbReference type="SUPFAM" id="SSF142877">
    <property type="entry name" value="EndoU-like"/>
    <property type="match status" value="1"/>
</dbReference>
<comment type="similarity">
    <text evidence="2 12">Belongs to the ENDOU family.</text>
</comment>
<feature type="signal peptide" evidence="12">
    <location>
        <begin position="1"/>
        <end position="22"/>
    </location>
</feature>
<evidence type="ECO:0000256" key="11">
    <source>
        <dbReference type="ARBA" id="ARBA00023239"/>
    </source>
</evidence>
<dbReference type="SMART" id="SM00201">
    <property type="entry name" value="SO"/>
    <property type="match status" value="2"/>
</dbReference>
<protein>
    <recommendedName>
        <fullName evidence="12">Uridylate-specific endoribonuclease</fullName>
        <ecNumber evidence="12">4.6.1.-</ecNumber>
    </recommendedName>
</protein>
<dbReference type="PROSITE" id="PS50958">
    <property type="entry name" value="SMB_2"/>
    <property type="match status" value="2"/>
</dbReference>
<feature type="chain" id="PRO_5034992439" description="Uridylate-specific endoribonuclease" evidence="12">
    <location>
        <begin position="23"/>
        <end position="370"/>
    </location>
</feature>
<evidence type="ECO:0000313" key="15">
    <source>
        <dbReference type="Proteomes" id="UP000694844"/>
    </source>
</evidence>
<dbReference type="GO" id="GO:0046872">
    <property type="term" value="F:metal ion binding"/>
    <property type="evidence" value="ECO:0007669"/>
    <property type="project" value="UniProtKB-UniRule"/>
</dbReference>
<dbReference type="GO" id="GO:0016787">
    <property type="term" value="F:hydrolase activity"/>
    <property type="evidence" value="ECO:0007669"/>
    <property type="project" value="UniProtKB-KW"/>
</dbReference>
<evidence type="ECO:0000256" key="8">
    <source>
        <dbReference type="ARBA" id="ARBA00022884"/>
    </source>
</evidence>
<evidence type="ECO:0000256" key="5">
    <source>
        <dbReference type="ARBA" id="ARBA00022723"/>
    </source>
</evidence>
<evidence type="ECO:0000256" key="7">
    <source>
        <dbReference type="ARBA" id="ARBA00022801"/>
    </source>
</evidence>
<evidence type="ECO:0000256" key="2">
    <source>
        <dbReference type="ARBA" id="ARBA00010168"/>
    </source>
</evidence>
<dbReference type="GO" id="GO:0004521">
    <property type="term" value="F:RNA endonuclease activity"/>
    <property type="evidence" value="ECO:0007669"/>
    <property type="project" value="UniProtKB-UniRule"/>
</dbReference>
<dbReference type="Gene3D" id="4.10.410.20">
    <property type="match status" value="2"/>
</dbReference>
<organism evidence="15 16">
    <name type="scientific">Crassostrea virginica</name>
    <name type="common">Eastern oyster</name>
    <dbReference type="NCBI Taxonomy" id="6565"/>
    <lineage>
        <taxon>Eukaryota</taxon>
        <taxon>Metazoa</taxon>
        <taxon>Spiralia</taxon>
        <taxon>Lophotrochozoa</taxon>
        <taxon>Mollusca</taxon>
        <taxon>Bivalvia</taxon>
        <taxon>Autobranchia</taxon>
        <taxon>Pteriomorphia</taxon>
        <taxon>Ostreida</taxon>
        <taxon>Ostreoidea</taxon>
        <taxon>Ostreidae</taxon>
        <taxon>Crassostrea</taxon>
    </lineage>
</organism>
<keyword evidence="8 12" id="KW-0694">RNA-binding</keyword>
<dbReference type="PROSITE" id="PS51959">
    <property type="entry name" value="ENDOU"/>
    <property type="match status" value="1"/>
</dbReference>
<keyword evidence="5 12" id="KW-0479">Metal-binding</keyword>
<dbReference type="InterPro" id="IPR037227">
    <property type="entry name" value="EndoU-like"/>
</dbReference>
<reference evidence="16" key="2">
    <citation type="submission" date="2025-08" db="UniProtKB">
        <authorList>
            <consortium name="RefSeq"/>
        </authorList>
    </citation>
    <scope>IDENTIFICATION</scope>
    <source>
        <tissue evidence="16">Whole sample</tissue>
    </source>
</reference>
<evidence type="ECO:0000256" key="4">
    <source>
        <dbReference type="ARBA" id="ARBA00022722"/>
    </source>
</evidence>
<keyword evidence="10 12" id="KW-0464">Manganese</keyword>
<keyword evidence="9" id="KW-1015">Disulfide bond</keyword>
<dbReference type="Proteomes" id="UP000694844">
    <property type="component" value="Chromosome 1"/>
</dbReference>
<dbReference type="Pfam" id="PF09412">
    <property type="entry name" value="XendoU"/>
    <property type="match status" value="1"/>
</dbReference>
<evidence type="ECO:0000256" key="12">
    <source>
        <dbReference type="RuleBase" id="RU367085"/>
    </source>
</evidence>
<dbReference type="OrthoDB" id="430326at2759"/>
<evidence type="ECO:0000256" key="3">
    <source>
        <dbReference type="ARBA" id="ARBA00011245"/>
    </source>
</evidence>
<comment type="catalytic activity">
    <reaction evidence="12">
        <text>ribonucleotidyl-uridine-RNA = a 5'-end dephospho-uridine-RNA + a 3'-end 2',3'-cyclophospho-ribonucleotide-RNA</text>
        <dbReference type="Rhea" id="RHEA:67792"/>
        <dbReference type="Rhea" id="RHEA-COMP:10464"/>
        <dbReference type="Rhea" id="RHEA-COMP:17354"/>
        <dbReference type="Rhea" id="RHEA-COMP:17356"/>
        <dbReference type="ChEBI" id="CHEBI:83064"/>
        <dbReference type="ChEBI" id="CHEBI:173117"/>
        <dbReference type="ChEBI" id="CHEBI:173224"/>
    </reaction>
</comment>
<keyword evidence="7 12" id="KW-0378">Hydrolase</keyword>
<keyword evidence="4 12" id="KW-0540">Nuclease</keyword>
<reference evidence="15" key="1">
    <citation type="submission" date="2024-06" db="UniProtKB">
        <authorList>
            <consortium name="RefSeq"/>
        </authorList>
    </citation>
    <scope>NUCLEOTIDE SEQUENCE [LARGE SCALE GENOMIC DNA]</scope>
</reference>
<dbReference type="InterPro" id="IPR036024">
    <property type="entry name" value="Somatomedin_B-like_dom_sf"/>
</dbReference>
<feature type="domain" description="SMB" evidence="13">
    <location>
        <begin position="60"/>
        <end position="107"/>
    </location>
</feature>
<gene>
    <name evidence="16" type="primary">LOC111099064</name>
</gene>
<evidence type="ECO:0000256" key="10">
    <source>
        <dbReference type="ARBA" id="ARBA00023211"/>
    </source>
</evidence>
<feature type="domain" description="EndoU" evidence="14">
    <location>
        <begin position="108"/>
        <end position="370"/>
    </location>
</feature>
<keyword evidence="6 12" id="KW-0255">Endonuclease</keyword>
<keyword evidence="11" id="KW-0456">Lyase</keyword>
<dbReference type="InterPro" id="IPR018998">
    <property type="entry name" value="EndoU_C"/>
</dbReference>
<evidence type="ECO:0000259" key="13">
    <source>
        <dbReference type="PROSITE" id="PS50958"/>
    </source>
</evidence>
<comment type="subunit">
    <text evidence="3 12">Monomer.</text>
</comment>
<accession>A0A8B8A3S1</accession>
<comment type="cofactor">
    <cofactor evidence="1 12">
        <name>Mn(2+)</name>
        <dbReference type="ChEBI" id="CHEBI:29035"/>
    </cofactor>
</comment>
<dbReference type="KEGG" id="cvn:111099064"/>
<evidence type="ECO:0000259" key="14">
    <source>
        <dbReference type="PROSITE" id="PS51959"/>
    </source>
</evidence>
<evidence type="ECO:0000313" key="16">
    <source>
        <dbReference type="RefSeq" id="XP_022286122.1"/>
    </source>
</evidence>
<dbReference type="PROSITE" id="PS00524">
    <property type="entry name" value="SMB_1"/>
    <property type="match status" value="1"/>
</dbReference>
<dbReference type="EC" id="4.6.1.-" evidence="12"/>
<keyword evidence="15" id="KW-1185">Reference proteome</keyword>
<dbReference type="Pfam" id="PF01033">
    <property type="entry name" value="Somatomedin_B"/>
    <property type="match status" value="2"/>
</dbReference>
<dbReference type="InterPro" id="IPR001212">
    <property type="entry name" value="Somatomedin_B_dom"/>
</dbReference>
<proteinExistence type="inferred from homology"/>
<dbReference type="PANTHER" id="PTHR12439:SF42">
    <property type="entry name" value="ENDORIBONUCLEASE-RELATED"/>
    <property type="match status" value="1"/>
</dbReference>
<keyword evidence="12" id="KW-0732">Signal</keyword>
<feature type="domain" description="SMB" evidence="13">
    <location>
        <begin position="21"/>
        <end position="59"/>
    </location>
</feature>
<dbReference type="CDD" id="cd21159">
    <property type="entry name" value="XendoU"/>
    <property type="match status" value="1"/>
</dbReference>
<evidence type="ECO:0000256" key="6">
    <source>
        <dbReference type="ARBA" id="ARBA00022759"/>
    </source>
</evidence>